<gene>
    <name evidence="1" type="ORF">BJ138DRAFT_1153380</name>
</gene>
<protein>
    <submittedName>
        <fullName evidence="1">Uncharacterized protein</fullName>
    </submittedName>
</protein>
<dbReference type="Proteomes" id="UP000790377">
    <property type="component" value="Unassembled WGS sequence"/>
</dbReference>
<proteinExistence type="predicted"/>
<organism evidence="1 2">
    <name type="scientific">Hygrophoropsis aurantiaca</name>
    <dbReference type="NCBI Taxonomy" id="72124"/>
    <lineage>
        <taxon>Eukaryota</taxon>
        <taxon>Fungi</taxon>
        <taxon>Dikarya</taxon>
        <taxon>Basidiomycota</taxon>
        <taxon>Agaricomycotina</taxon>
        <taxon>Agaricomycetes</taxon>
        <taxon>Agaricomycetidae</taxon>
        <taxon>Boletales</taxon>
        <taxon>Coniophorineae</taxon>
        <taxon>Hygrophoropsidaceae</taxon>
        <taxon>Hygrophoropsis</taxon>
    </lineage>
</organism>
<name>A0ACB8AC03_9AGAM</name>
<evidence type="ECO:0000313" key="2">
    <source>
        <dbReference type="Proteomes" id="UP000790377"/>
    </source>
</evidence>
<comment type="caution">
    <text evidence="1">The sequence shown here is derived from an EMBL/GenBank/DDBJ whole genome shotgun (WGS) entry which is preliminary data.</text>
</comment>
<reference evidence="1" key="1">
    <citation type="journal article" date="2021" name="New Phytol.">
        <title>Evolutionary innovations through gain and loss of genes in the ectomycorrhizal Boletales.</title>
        <authorList>
            <person name="Wu G."/>
            <person name="Miyauchi S."/>
            <person name="Morin E."/>
            <person name="Kuo A."/>
            <person name="Drula E."/>
            <person name="Varga T."/>
            <person name="Kohler A."/>
            <person name="Feng B."/>
            <person name="Cao Y."/>
            <person name="Lipzen A."/>
            <person name="Daum C."/>
            <person name="Hundley H."/>
            <person name="Pangilinan J."/>
            <person name="Johnson J."/>
            <person name="Barry K."/>
            <person name="LaButti K."/>
            <person name="Ng V."/>
            <person name="Ahrendt S."/>
            <person name="Min B."/>
            <person name="Choi I.G."/>
            <person name="Park H."/>
            <person name="Plett J.M."/>
            <person name="Magnuson J."/>
            <person name="Spatafora J.W."/>
            <person name="Nagy L.G."/>
            <person name="Henrissat B."/>
            <person name="Grigoriev I.V."/>
            <person name="Yang Z.L."/>
            <person name="Xu J."/>
            <person name="Martin F.M."/>
        </authorList>
    </citation>
    <scope>NUCLEOTIDE SEQUENCE</scope>
    <source>
        <strain evidence="1">ATCC 28755</strain>
    </source>
</reference>
<evidence type="ECO:0000313" key="1">
    <source>
        <dbReference type="EMBL" id="KAH7910213.1"/>
    </source>
</evidence>
<sequence>MFQHLWYSVAGVTLFLSALDSVYAGNTTCLSAQLDWYTDAVGESPCMTYQRLRQICDSDYQVPSFSATLPGDTCGGQNTDCCCNSVAWVLSMLCMNCQQDADPSSIAPGIGAPNGTYSTYIGTCGQSVNYTLPSDIQADVCSENIKISTYIYTRVYWNTGAWYYNWTRTFAMEQISANGTTITGMCANEVPSFSATSTTSSSVATSASPSTSMMPTQLPSNANTVQSSPSMGAIVGGVIGGVAAVAIIALAGLYYRRRNIKRPQLREGEVIDGAWNDQPPLRQNALSQAAAPSSARRVPPFSGPELTPFPHSLATSADAPRAFHSAGKLTPTSNSSQSSDIPQTSERSNIIVPSDSVDARSTSLSREEDAGHFGGYGPPTARLPPAYNPVWDSRESR</sequence>
<keyword evidence="2" id="KW-1185">Reference proteome</keyword>
<accession>A0ACB8AC03</accession>
<dbReference type="EMBL" id="MU267722">
    <property type="protein sequence ID" value="KAH7910213.1"/>
    <property type="molecule type" value="Genomic_DNA"/>
</dbReference>